<evidence type="ECO:0000313" key="3">
    <source>
        <dbReference type="Proteomes" id="UP000253744"/>
    </source>
</evidence>
<evidence type="ECO:0000313" key="2">
    <source>
        <dbReference type="EMBL" id="AXH00774.1"/>
    </source>
</evidence>
<dbReference type="Proteomes" id="UP000253744">
    <property type="component" value="Plasmid pDrdI"/>
</dbReference>
<protein>
    <submittedName>
        <fullName evidence="2">Uncharacterized protein</fullName>
    </submittedName>
</protein>
<geneLocation type="plasmid" evidence="3">
    <name>pdrdi</name>
</geneLocation>
<dbReference type="EMBL" id="CP031163">
    <property type="protein sequence ID" value="AXH00774.1"/>
    <property type="molecule type" value="Genomic_DNA"/>
</dbReference>
<feature type="region of interest" description="Disordered" evidence="1">
    <location>
        <begin position="1"/>
        <end position="20"/>
    </location>
</feature>
<keyword evidence="2" id="KW-0614">Plasmid</keyword>
<proteinExistence type="predicted"/>
<organism evidence="2 3">
    <name type="scientific">Deinococcus wulumuqiensis</name>
    <dbReference type="NCBI Taxonomy" id="980427"/>
    <lineage>
        <taxon>Bacteria</taxon>
        <taxon>Thermotogati</taxon>
        <taxon>Deinococcota</taxon>
        <taxon>Deinococci</taxon>
        <taxon>Deinococcales</taxon>
        <taxon>Deinococcaceae</taxon>
        <taxon>Deinococcus</taxon>
    </lineage>
</organism>
<evidence type="ECO:0000256" key="1">
    <source>
        <dbReference type="SAM" id="MobiDB-lite"/>
    </source>
</evidence>
<sequence>MPEAPEEVTPEAPGDTLPLDTTPAHVQKARELLAGRSIVLLAGIRKPHQHEALERALGVKVDWIEADEYAHGTHAASRLRDDTAAVLPGIRWMAHAHTSLRDIARERGIPAALLPAGLSPSAVAYHLLDQAGHQLEAHHENARTALVG</sequence>
<dbReference type="KEGG" id="dwu:DVJ83_16690"/>
<reference evidence="2 3" key="1">
    <citation type="submission" date="2018-07" db="EMBL/GenBank/DDBJ databases">
        <title>Complete Genome and Methylome Analysis of Deinococcus wulumuqiensis NEB 479.</title>
        <authorList>
            <person name="Fomenkov A."/>
            <person name="Luyten Y."/>
            <person name="Vincze T."/>
            <person name="Anton B.P."/>
            <person name="Clark T."/>
            <person name="Roberts R.J."/>
            <person name="Morgan R.D."/>
        </authorList>
    </citation>
    <scope>NUCLEOTIDE SEQUENCE [LARGE SCALE GENOMIC DNA]</scope>
    <source>
        <strain evidence="2 3">NEB 479</strain>
        <plasmid evidence="3">Plasmid pdrdi</plasmid>
    </source>
</reference>
<accession>A0A345IM51</accession>
<dbReference type="RefSeq" id="WP_162865805.1">
    <property type="nucleotide sequence ID" value="NZ_CP031163.1"/>
</dbReference>
<name>A0A345IM51_9DEIO</name>
<gene>
    <name evidence="2" type="ORF">DVJ83_16690</name>
</gene>
<dbReference type="AlphaFoldDB" id="A0A345IM51"/>